<evidence type="ECO:0000313" key="2">
    <source>
        <dbReference type="Proteomes" id="UP000199337"/>
    </source>
</evidence>
<dbReference type="STRING" id="341036.SAMN05660649_02797"/>
<evidence type="ECO:0000313" key="1">
    <source>
        <dbReference type="EMBL" id="SFG82009.1"/>
    </source>
</evidence>
<proteinExistence type="predicted"/>
<organism evidence="1 2">
    <name type="scientific">Desulfotruncus arcticus DSM 17038</name>
    <dbReference type="NCBI Taxonomy" id="1121424"/>
    <lineage>
        <taxon>Bacteria</taxon>
        <taxon>Bacillati</taxon>
        <taxon>Bacillota</taxon>
        <taxon>Clostridia</taxon>
        <taxon>Eubacteriales</taxon>
        <taxon>Desulfallaceae</taxon>
        <taxon>Desulfotruncus</taxon>
    </lineage>
</organism>
<dbReference type="AlphaFoldDB" id="A0A1I2V0P5"/>
<name>A0A1I2V0P5_9FIRM</name>
<sequence>MRRIMCVSCGKSITVDSCTGLSCRDMSCPDCGGRMVRDHSVGALNATGNQGIAGGKQNNTFIFGSGMGNMGRGMNGGRGMNKVRGMNQGRGRQNCGRSI</sequence>
<dbReference type="EMBL" id="FOOX01000010">
    <property type="protein sequence ID" value="SFG82009.1"/>
    <property type="molecule type" value="Genomic_DNA"/>
</dbReference>
<keyword evidence="2" id="KW-1185">Reference proteome</keyword>
<gene>
    <name evidence="1" type="ORF">SAMN05660649_02797</name>
</gene>
<reference evidence="2" key="1">
    <citation type="submission" date="2016-10" db="EMBL/GenBank/DDBJ databases">
        <authorList>
            <person name="Varghese N."/>
            <person name="Submissions S."/>
        </authorList>
    </citation>
    <scope>NUCLEOTIDE SEQUENCE [LARGE SCALE GENOMIC DNA]</scope>
    <source>
        <strain evidence="2">DSM 17038</strain>
    </source>
</reference>
<dbReference type="OrthoDB" id="1809912at2"/>
<dbReference type="Proteomes" id="UP000199337">
    <property type="component" value="Unassembled WGS sequence"/>
</dbReference>
<accession>A0A1I2V0P5</accession>
<protein>
    <submittedName>
        <fullName evidence="1">Uncharacterized protein</fullName>
    </submittedName>
</protein>
<dbReference type="RefSeq" id="WP_092472000.1">
    <property type="nucleotide sequence ID" value="NZ_FOOX01000010.1"/>
</dbReference>